<dbReference type="InterPro" id="IPR033412">
    <property type="entry name" value="PFOR_II"/>
</dbReference>
<evidence type="ECO:0000259" key="3">
    <source>
        <dbReference type="Pfam" id="PF17147"/>
    </source>
</evidence>
<evidence type="ECO:0000256" key="1">
    <source>
        <dbReference type="ARBA" id="ARBA00023002"/>
    </source>
</evidence>
<proteinExistence type="predicted"/>
<organism evidence="4">
    <name type="scientific">Methanothermobacter wolfeii</name>
    <name type="common">Methanobacterium wolfei</name>
    <dbReference type="NCBI Taxonomy" id="145261"/>
    <lineage>
        <taxon>Archaea</taxon>
        <taxon>Methanobacteriati</taxon>
        <taxon>Methanobacteriota</taxon>
        <taxon>Methanomada group</taxon>
        <taxon>Methanobacteria</taxon>
        <taxon>Methanobacteriales</taxon>
        <taxon>Methanobacteriaceae</taxon>
        <taxon>Methanothermobacter</taxon>
    </lineage>
</organism>
<dbReference type="GO" id="GO:0006082">
    <property type="term" value="P:organic acid metabolic process"/>
    <property type="evidence" value="ECO:0007669"/>
    <property type="project" value="UniProtKB-ARBA"/>
</dbReference>
<dbReference type="GO" id="GO:0043807">
    <property type="term" value="F:3-methyl-2-oxobutanoate dehydrogenase (ferredoxin) activity"/>
    <property type="evidence" value="ECO:0007669"/>
    <property type="project" value="UniProtKB-EC"/>
</dbReference>
<keyword evidence="1 4" id="KW-0560">Oxidoreductase</keyword>
<dbReference type="InterPro" id="IPR002880">
    <property type="entry name" value="Pyrv_Fd/Flavodoxin_OxRdtase_N"/>
</dbReference>
<dbReference type="GO" id="GO:0044272">
    <property type="term" value="P:sulfur compound biosynthetic process"/>
    <property type="evidence" value="ECO:0007669"/>
    <property type="project" value="UniProtKB-ARBA"/>
</dbReference>
<evidence type="ECO:0000259" key="2">
    <source>
        <dbReference type="Pfam" id="PF01855"/>
    </source>
</evidence>
<dbReference type="InterPro" id="IPR009014">
    <property type="entry name" value="Transketo_C/PFOR_II"/>
</dbReference>
<dbReference type="Gene3D" id="3.40.50.920">
    <property type="match status" value="1"/>
</dbReference>
<reference evidence="4" key="1">
    <citation type="submission" date="2022-09" db="EMBL/GenBank/DDBJ databases">
        <title>Characterization of three MwoI isoschizomers from sequenced genome and metagenomes.</title>
        <authorList>
            <person name="Fomenkov A."/>
            <person name="Xu S.Y."/>
            <person name="Roberts R.J."/>
        </authorList>
    </citation>
    <scope>NUCLEOTIDE SEQUENCE</scope>
    <source>
        <strain evidence="4">DSM 2970</strain>
    </source>
</reference>
<dbReference type="EC" id="1.2.7.7" evidence="4"/>
<dbReference type="InterPro" id="IPR052368">
    <property type="entry name" value="2-oxoacid_oxidoreductase"/>
</dbReference>
<feature type="domain" description="Pyruvate:ferredoxin oxidoreductase core" evidence="3">
    <location>
        <begin position="246"/>
        <end position="339"/>
    </location>
</feature>
<evidence type="ECO:0000313" key="4">
    <source>
        <dbReference type="EMBL" id="UXH31003.1"/>
    </source>
</evidence>
<dbReference type="SUPFAM" id="SSF52922">
    <property type="entry name" value="TK C-terminal domain-like"/>
    <property type="match status" value="1"/>
</dbReference>
<dbReference type="RefSeq" id="WP_261599385.1">
    <property type="nucleotide sequence ID" value="NZ_CP104550.1"/>
</dbReference>
<dbReference type="PANTHER" id="PTHR43088:SF1">
    <property type="entry name" value="SUBUNIT OF PYRUVATE:FLAVODOXIN OXIDOREDUCTASE"/>
    <property type="match status" value="1"/>
</dbReference>
<name>A0A9E7RTE6_METWO</name>
<dbReference type="NCBIfam" id="NF005507">
    <property type="entry name" value="PRK07119.1"/>
    <property type="match status" value="1"/>
</dbReference>
<dbReference type="PANTHER" id="PTHR43088">
    <property type="entry name" value="SUBUNIT OF PYRUVATE:FLAVODOXIN OXIDOREDUCTASE-RELATED"/>
    <property type="match status" value="1"/>
</dbReference>
<protein>
    <submittedName>
        <fullName evidence="4">3-methyl-2-oxobutanoate dehydrogenase subunit VorB</fullName>
        <ecNumber evidence="4">1.2.7.7</ecNumber>
    </submittedName>
</protein>
<dbReference type="InterPro" id="IPR029061">
    <property type="entry name" value="THDP-binding"/>
</dbReference>
<dbReference type="Pfam" id="PF01855">
    <property type="entry name" value="POR_N"/>
    <property type="match status" value="1"/>
</dbReference>
<dbReference type="SUPFAM" id="SSF52518">
    <property type="entry name" value="Thiamin diphosphate-binding fold (THDP-binding)"/>
    <property type="match status" value="1"/>
</dbReference>
<accession>A0A9E7RTE6</accession>
<dbReference type="AlphaFoldDB" id="A0A9E7RTE6"/>
<dbReference type="Proteomes" id="UP001065373">
    <property type="component" value="Chromosome"/>
</dbReference>
<dbReference type="EMBL" id="CP104550">
    <property type="protein sequence ID" value="UXH31003.1"/>
    <property type="molecule type" value="Genomic_DNA"/>
</dbReference>
<dbReference type="Pfam" id="PF17147">
    <property type="entry name" value="PFOR_II"/>
    <property type="match status" value="1"/>
</dbReference>
<dbReference type="Gene3D" id="3.40.50.970">
    <property type="match status" value="1"/>
</dbReference>
<gene>
    <name evidence="4" type="primary">vorB</name>
    <name evidence="4" type="ORF">N5910_05500</name>
</gene>
<dbReference type="GeneID" id="75106686"/>
<feature type="domain" description="Pyruvate flavodoxin/ferredoxin oxidoreductase pyrimidine binding" evidence="2">
    <location>
        <begin position="15"/>
        <end position="187"/>
    </location>
</feature>
<dbReference type="CDD" id="cd07034">
    <property type="entry name" value="TPP_PYR_PFOR_IOR-alpha_like"/>
    <property type="match status" value="1"/>
</dbReference>
<sequence length="351" mass="38674">MATQMVKGNTAVIIGAMYAGCDCYFGYPITPASEILHEASRYFPMVGRKFVQAESEEAAINMVYGAAAAGHRVMTASSGPGISLKQEGISFLAGAELPAVIVDVMRAGPGLGNIGPEQGDYNQLVKGGGHGNYRNIVLAPNSVQEMCDLTMEAFELADRYRNPAVVLADAVLGQMAEPLRFPERAVEHEPDTSWAVCGNRETMKNLVTSIFLDFDELEEFNFRLQRKYSEIEEKEVRYEEYLLDDAEIVLVSYGISSRVSQTAVDTARSEGIRAGLLRPITLFPFPSERIAELAERNCSFISVEMSSGQMREDIKMASGCRDVELVNRMGGNMIELKDVLEKIRKVAGDRR</sequence>